<dbReference type="InterPro" id="IPR024747">
    <property type="entry name" value="Pyridox_Oxase-rel"/>
</dbReference>
<dbReference type="Proteomes" id="UP001163687">
    <property type="component" value="Chromosome"/>
</dbReference>
<organism evidence="1 2">
    <name type="scientific">Caldinitratiruptor microaerophilus</name>
    <dbReference type="NCBI Taxonomy" id="671077"/>
    <lineage>
        <taxon>Bacteria</taxon>
        <taxon>Bacillati</taxon>
        <taxon>Bacillota</taxon>
        <taxon>Clostridia</taxon>
        <taxon>Eubacteriales</taxon>
        <taxon>Symbiobacteriaceae</taxon>
        <taxon>Caldinitratiruptor</taxon>
    </lineage>
</organism>
<gene>
    <name evidence="1" type="ORF">caldi_06710</name>
</gene>
<dbReference type="KEGG" id="cmic:caldi_06710"/>
<evidence type="ECO:0000313" key="1">
    <source>
        <dbReference type="EMBL" id="BDG59581.1"/>
    </source>
</evidence>
<protein>
    <submittedName>
        <fullName evidence="1">MFS transporter</fullName>
    </submittedName>
</protein>
<accession>A0AA35G5K5</accession>
<dbReference type="AlphaFoldDB" id="A0AA35G5K5"/>
<name>A0AA35G5K5_9FIRM</name>
<dbReference type="Pfam" id="PF12900">
    <property type="entry name" value="Pyridox_ox_2"/>
    <property type="match status" value="1"/>
</dbReference>
<dbReference type="PANTHER" id="PTHR34071:SF2">
    <property type="entry name" value="FLAVIN-NUCLEOTIDE-BINDING PROTEIN"/>
    <property type="match status" value="1"/>
</dbReference>
<evidence type="ECO:0000313" key="2">
    <source>
        <dbReference type="Proteomes" id="UP001163687"/>
    </source>
</evidence>
<proteinExistence type="predicted"/>
<dbReference type="InterPro" id="IPR012349">
    <property type="entry name" value="Split_barrel_FMN-bd"/>
</dbReference>
<reference evidence="1" key="1">
    <citation type="submission" date="2022-03" db="EMBL/GenBank/DDBJ databases">
        <title>Complete genome sequence of Caldinitratiruptor microaerophilus.</title>
        <authorList>
            <person name="Mukaiyama R."/>
            <person name="Nishiyama T."/>
            <person name="Ueda K."/>
        </authorList>
    </citation>
    <scope>NUCLEOTIDE SEQUENCE</scope>
    <source>
        <strain evidence="1">JCM 16183</strain>
    </source>
</reference>
<keyword evidence="2" id="KW-1185">Reference proteome</keyword>
<dbReference type="RefSeq" id="WP_264843700.1">
    <property type="nucleotide sequence ID" value="NZ_AP025628.1"/>
</dbReference>
<dbReference type="PANTHER" id="PTHR34071">
    <property type="entry name" value="5-NITROIMIDAZOLE ANTIBIOTICS RESISTANCE PROTEIN, NIMA-FAMILY-RELATED PROTEIN-RELATED"/>
    <property type="match status" value="1"/>
</dbReference>
<dbReference type="EMBL" id="AP025628">
    <property type="protein sequence ID" value="BDG59581.1"/>
    <property type="molecule type" value="Genomic_DNA"/>
</dbReference>
<sequence>MRRHDKAFHDPQAIADLMRRAPTGFLALADAEGPFAVPVNFAYVAEEQRIYFHSAAEGRKVAAMDGSPRAGFTVCEYLGTMPDRVPGKVGTAYRSVMARGRLRRVTDLAEETRVLQLLLDKYVPGFFDRPLLPSHVDRYRSSRGSRVLVVAFEIEELTAKAALPRGRAIFTPGMTVRDLPLVRTRSPSAGHDHGVPGPGGF</sequence>
<dbReference type="Gene3D" id="2.30.110.10">
    <property type="entry name" value="Electron Transport, Fmn-binding Protein, Chain A"/>
    <property type="match status" value="1"/>
</dbReference>
<dbReference type="SUPFAM" id="SSF50475">
    <property type="entry name" value="FMN-binding split barrel"/>
    <property type="match status" value="1"/>
</dbReference>